<name>A0A8K0HDB0_9ROSA</name>
<evidence type="ECO:0000313" key="3">
    <source>
        <dbReference type="Proteomes" id="UP000796880"/>
    </source>
</evidence>
<dbReference type="EMBL" id="VOIH02000004">
    <property type="protein sequence ID" value="KAF3449728.1"/>
    <property type="molecule type" value="Genomic_DNA"/>
</dbReference>
<evidence type="ECO:0000256" key="1">
    <source>
        <dbReference type="SAM" id="MobiDB-lite"/>
    </source>
</evidence>
<dbReference type="AlphaFoldDB" id="A0A8K0HDB0"/>
<organism evidence="2 3">
    <name type="scientific">Rhamnella rubrinervis</name>
    <dbReference type="NCBI Taxonomy" id="2594499"/>
    <lineage>
        <taxon>Eukaryota</taxon>
        <taxon>Viridiplantae</taxon>
        <taxon>Streptophyta</taxon>
        <taxon>Embryophyta</taxon>
        <taxon>Tracheophyta</taxon>
        <taxon>Spermatophyta</taxon>
        <taxon>Magnoliopsida</taxon>
        <taxon>eudicotyledons</taxon>
        <taxon>Gunneridae</taxon>
        <taxon>Pentapetalae</taxon>
        <taxon>rosids</taxon>
        <taxon>fabids</taxon>
        <taxon>Rosales</taxon>
        <taxon>Rhamnaceae</taxon>
        <taxon>rhamnoid group</taxon>
        <taxon>Rhamneae</taxon>
        <taxon>Rhamnella</taxon>
    </lineage>
</organism>
<comment type="caution">
    <text evidence="2">The sequence shown here is derived from an EMBL/GenBank/DDBJ whole genome shotgun (WGS) entry which is preliminary data.</text>
</comment>
<sequence length="112" mass="13307">MCEVIWTHRIEAIEDDQPTAEFPAVESQQIPPSGNAPNEQQITNNQEVKKKMIDFLKESFEFNEDVFTMSAIDAQMMWSFRTWRYRLYERMKKSEKEENIAAIKPDQITEEE</sequence>
<gene>
    <name evidence="2" type="ORF">FNV43_RR10459</name>
</gene>
<feature type="region of interest" description="Disordered" evidence="1">
    <location>
        <begin position="18"/>
        <end position="44"/>
    </location>
</feature>
<keyword evidence="3" id="KW-1185">Reference proteome</keyword>
<protein>
    <submittedName>
        <fullName evidence="2">Uncharacterized protein</fullName>
    </submittedName>
</protein>
<accession>A0A8K0HDB0</accession>
<proteinExistence type="predicted"/>
<feature type="compositionally biased region" description="Polar residues" evidence="1">
    <location>
        <begin position="26"/>
        <end position="44"/>
    </location>
</feature>
<reference evidence="2" key="1">
    <citation type="submission" date="2020-03" db="EMBL/GenBank/DDBJ databases">
        <title>A high-quality chromosome-level genome assembly of a woody plant with both climbing and erect habits, Rhamnella rubrinervis.</title>
        <authorList>
            <person name="Lu Z."/>
            <person name="Yang Y."/>
            <person name="Zhu X."/>
            <person name="Sun Y."/>
        </authorList>
    </citation>
    <scope>NUCLEOTIDE SEQUENCE</scope>
    <source>
        <strain evidence="2">BYM</strain>
        <tissue evidence="2">Leaf</tissue>
    </source>
</reference>
<evidence type="ECO:0000313" key="2">
    <source>
        <dbReference type="EMBL" id="KAF3449728.1"/>
    </source>
</evidence>
<dbReference type="Proteomes" id="UP000796880">
    <property type="component" value="Unassembled WGS sequence"/>
</dbReference>